<dbReference type="GO" id="GO:0000724">
    <property type="term" value="P:double-strand break repair via homologous recombination"/>
    <property type="evidence" value="ECO:0007669"/>
    <property type="project" value="TreeGrafter"/>
</dbReference>
<reference evidence="6 7" key="1">
    <citation type="submission" date="2022-09" db="EMBL/GenBank/DDBJ databases">
        <authorList>
            <person name="Palmer J.M."/>
        </authorList>
    </citation>
    <scope>NUCLEOTIDE SEQUENCE [LARGE SCALE GENOMIC DNA]</scope>
    <source>
        <strain evidence="6 7">DSM 7382</strain>
    </source>
</reference>
<dbReference type="InterPro" id="IPR049363">
    <property type="entry name" value="RMI1_N"/>
</dbReference>
<comment type="caution">
    <text evidence="6">The sequence shown here is derived from an EMBL/GenBank/DDBJ whole genome shotgun (WGS) entry which is preliminary data.</text>
</comment>
<gene>
    <name evidence="6" type="ORF">QCA50_006011</name>
</gene>
<dbReference type="Pfam" id="PF21000">
    <property type="entry name" value="RMI1_N_N"/>
    <property type="match status" value="1"/>
</dbReference>
<feature type="compositionally biased region" description="Polar residues" evidence="3">
    <location>
        <begin position="336"/>
        <end position="345"/>
    </location>
</feature>
<feature type="compositionally biased region" description="Basic and acidic residues" evidence="3">
    <location>
        <begin position="347"/>
        <end position="364"/>
    </location>
</feature>
<dbReference type="EMBL" id="JASBNA010000006">
    <property type="protein sequence ID" value="KAK7690908.1"/>
    <property type="molecule type" value="Genomic_DNA"/>
</dbReference>
<dbReference type="GO" id="GO:0016604">
    <property type="term" value="C:nuclear body"/>
    <property type="evidence" value="ECO:0007669"/>
    <property type="project" value="TreeGrafter"/>
</dbReference>
<evidence type="ECO:0000313" key="7">
    <source>
        <dbReference type="Proteomes" id="UP001385951"/>
    </source>
</evidence>
<comment type="similarity">
    <text evidence="1">Belongs to the RMI1 family.</text>
</comment>
<dbReference type="GO" id="GO:0031422">
    <property type="term" value="C:RecQ family helicase-topoisomerase III complex"/>
    <property type="evidence" value="ECO:0007669"/>
    <property type="project" value="TreeGrafter"/>
</dbReference>
<feature type="compositionally biased region" description="Acidic residues" evidence="3">
    <location>
        <begin position="405"/>
        <end position="421"/>
    </location>
</feature>
<dbReference type="Proteomes" id="UP001385951">
    <property type="component" value="Unassembled WGS sequence"/>
</dbReference>
<dbReference type="Pfam" id="PF08585">
    <property type="entry name" value="RMI1_N_C"/>
    <property type="match status" value="1"/>
</dbReference>
<dbReference type="InterPro" id="IPR042470">
    <property type="entry name" value="RMI1_N_C_sf"/>
</dbReference>
<name>A0AAW0GBI1_9APHY</name>
<evidence type="ECO:0000256" key="2">
    <source>
        <dbReference type="ARBA" id="ARBA00018987"/>
    </source>
</evidence>
<feature type="compositionally biased region" description="Polar residues" evidence="3">
    <location>
        <begin position="393"/>
        <end position="402"/>
    </location>
</feature>
<dbReference type="SMART" id="SM01161">
    <property type="entry name" value="DUF1767"/>
    <property type="match status" value="1"/>
</dbReference>
<sequence length="555" mass="60880">MPPPVEISQWLQKQYPKPRVDPEWLEGCYNWITESHQLDPATQLEEIIGHVNTQLLSSDFTDSMLRGTGLSPNVNALKKCTMKGLQILLELVSLTEIAHSAFNLMNVRQTRIDREDLAGLGAGDEAGDADEDEGPVPKFPRGMLKMQLTDGQTILNAIEYRRIPELELGVTPLGCKILVNNINIRNGIALLEPKNTTVLGYKTDDREAEQDANFLASLKRRLDIRDDEPPANGAAHPPPGPPPAPAPQAPPQQIPQPVPQPPRQPLPQAPPPQRAVRSPLREMTPPLDPGPSRVSHIDDEEQPRRRKVPARRSPSPPIPAPTASGSRPTHSRFFHASTSSESTLRGDSADLADKLRLSPHREEPTLVNNSQESAAEWQVAGSSKAAVAASSSTIPQQQTNVNRNDDEEIPTDQSSDIDYDAFDVGGGQSFYAEVDRAEQEALSQLASQASQQNEPQAPRTAPLTQAESIVFIGMSQRPPGTAPPRRGRNPNSHRDRDGGITATQRARIDLGIIDIADEEDGEKENVPVQSRHVRRRVEAPTTQRARDDDVIEISD</sequence>
<accession>A0AAW0GBI1</accession>
<feature type="compositionally biased region" description="Pro residues" evidence="3">
    <location>
        <begin position="236"/>
        <end position="273"/>
    </location>
</feature>
<dbReference type="InterPro" id="IPR013894">
    <property type="entry name" value="RMI1_OB"/>
</dbReference>
<dbReference type="Gene3D" id="2.40.50.770">
    <property type="entry name" value="RecQ-mediated genome instability protein Rmi1, C-terminal domain"/>
    <property type="match status" value="1"/>
</dbReference>
<evidence type="ECO:0000256" key="1">
    <source>
        <dbReference type="ARBA" id="ARBA00006395"/>
    </source>
</evidence>
<feature type="compositionally biased region" description="Low complexity" evidence="3">
    <location>
        <begin position="440"/>
        <end position="452"/>
    </location>
</feature>
<organism evidence="6 7">
    <name type="scientific">Cerrena zonata</name>
    <dbReference type="NCBI Taxonomy" id="2478898"/>
    <lineage>
        <taxon>Eukaryota</taxon>
        <taxon>Fungi</taxon>
        <taxon>Dikarya</taxon>
        <taxon>Basidiomycota</taxon>
        <taxon>Agaricomycotina</taxon>
        <taxon>Agaricomycetes</taxon>
        <taxon>Polyporales</taxon>
        <taxon>Cerrenaceae</taxon>
        <taxon>Cerrena</taxon>
    </lineage>
</organism>
<proteinExistence type="inferred from homology"/>
<feature type="region of interest" description="Disordered" evidence="3">
    <location>
        <begin position="225"/>
        <end position="555"/>
    </location>
</feature>
<dbReference type="PANTHER" id="PTHR14790:SF15">
    <property type="entry name" value="RECQ-MEDIATED GENOME INSTABILITY PROTEIN 1"/>
    <property type="match status" value="1"/>
</dbReference>
<dbReference type="PANTHER" id="PTHR14790">
    <property type="entry name" value="RECQ-MEDIATED GENOME INSTABILITY PROTEIN 1 RMI1"/>
    <property type="match status" value="1"/>
</dbReference>
<evidence type="ECO:0000256" key="3">
    <source>
        <dbReference type="SAM" id="MobiDB-lite"/>
    </source>
</evidence>
<feature type="domain" description="RecQ mediated genome instability protein 1 OB-fold" evidence="4">
    <location>
        <begin position="78"/>
        <end position="210"/>
    </location>
</feature>
<evidence type="ECO:0000259" key="4">
    <source>
        <dbReference type="Pfam" id="PF08585"/>
    </source>
</evidence>
<feature type="domain" description="RMI1 N-terminal" evidence="5">
    <location>
        <begin position="11"/>
        <end position="63"/>
    </location>
</feature>
<dbReference type="AlphaFoldDB" id="A0AAW0GBI1"/>
<evidence type="ECO:0000313" key="6">
    <source>
        <dbReference type="EMBL" id="KAK7690908.1"/>
    </source>
</evidence>
<keyword evidence="7" id="KW-1185">Reference proteome</keyword>
<dbReference type="GO" id="GO:0000712">
    <property type="term" value="P:resolution of meiotic recombination intermediates"/>
    <property type="evidence" value="ECO:0007669"/>
    <property type="project" value="TreeGrafter"/>
</dbReference>
<protein>
    <recommendedName>
        <fullName evidence="2">RecQ-mediated genome instability protein 1</fullName>
    </recommendedName>
</protein>
<evidence type="ECO:0000259" key="5">
    <source>
        <dbReference type="Pfam" id="PF21000"/>
    </source>
</evidence>
<feature type="compositionally biased region" description="Low complexity" evidence="3">
    <location>
        <begin position="380"/>
        <end position="392"/>
    </location>
</feature>